<feature type="compositionally biased region" description="Low complexity" evidence="7">
    <location>
        <begin position="947"/>
        <end position="961"/>
    </location>
</feature>
<proteinExistence type="inferred from homology"/>
<keyword evidence="3" id="KW-1003">Cell membrane</keyword>
<keyword evidence="4 8" id="KW-0812">Transmembrane</keyword>
<evidence type="ECO:0000256" key="2">
    <source>
        <dbReference type="ARBA" id="ARBA00010157"/>
    </source>
</evidence>
<feature type="transmembrane region" description="Helical" evidence="8">
    <location>
        <begin position="214"/>
        <end position="232"/>
    </location>
</feature>
<keyword evidence="11" id="KW-1185">Reference proteome</keyword>
<gene>
    <name evidence="10" type="ORF">DFR74_104147</name>
</gene>
<feature type="transmembrane region" description="Helical" evidence="8">
    <location>
        <begin position="527"/>
        <end position="547"/>
    </location>
</feature>
<dbReference type="InterPro" id="IPR050545">
    <property type="entry name" value="Mycobact_MmpL"/>
</dbReference>
<name>A0A366DNE4_9NOCA</name>
<evidence type="ECO:0000256" key="6">
    <source>
        <dbReference type="ARBA" id="ARBA00023136"/>
    </source>
</evidence>
<dbReference type="EMBL" id="QNRE01000004">
    <property type="protein sequence ID" value="RBO91445.1"/>
    <property type="molecule type" value="Genomic_DNA"/>
</dbReference>
<accession>A0A366DNE4</accession>
<evidence type="ECO:0000259" key="9">
    <source>
        <dbReference type="Pfam" id="PF03176"/>
    </source>
</evidence>
<reference evidence="10 11" key="1">
    <citation type="submission" date="2018-06" db="EMBL/GenBank/DDBJ databases">
        <title>Genomic Encyclopedia of Type Strains, Phase IV (KMG-IV): sequencing the most valuable type-strain genomes for metagenomic binning, comparative biology and taxonomic classification.</title>
        <authorList>
            <person name="Goeker M."/>
        </authorList>
    </citation>
    <scope>NUCLEOTIDE SEQUENCE [LARGE SCALE GENOMIC DNA]</scope>
    <source>
        <strain evidence="10 11">DSM 44599</strain>
    </source>
</reference>
<comment type="subcellular location">
    <subcellularLocation>
        <location evidence="1">Cell membrane</location>
        <topology evidence="1">Multi-pass membrane protein</topology>
    </subcellularLocation>
</comment>
<dbReference type="PANTHER" id="PTHR33406:SF11">
    <property type="entry name" value="MEMBRANE PROTEIN SCO6666-RELATED"/>
    <property type="match status" value="1"/>
</dbReference>
<feature type="compositionally biased region" description="Basic and acidic residues" evidence="7">
    <location>
        <begin position="1323"/>
        <end position="1346"/>
    </location>
</feature>
<keyword evidence="5 8" id="KW-1133">Transmembrane helix</keyword>
<feature type="domain" description="Membrane transport protein MMPL" evidence="9">
    <location>
        <begin position="480"/>
        <end position="700"/>
    </location>
</feature>
<organism evidence="10 11">
    <name type="scientific">Nocardia puris</name>
    <dbReference type="NCBI Taxonomy" id="208602"/>
    <lineage>
        <taxon>Bacteria</taxon>
        <taxon>Bacillati</taxon>
        <taxon>Actinomycetota</taxon>
        <taxon>Actinomycetes</taxon>
        <taxon>Mycobacteriales</taxon>
        <taxon>Nocardiaceae</taxon>
        <taxon>Nocardia</taxon>
    </lineage>
</organism>
<feature type="transmembrane region" description="Helical" evidence="8">
    <location>
        <begin position="12"/>
        <end position="32"/>
    </location>
</feature>
<sequence>MFTRWGDLVYRLRFAVIGVVTAALLALGGYGLGLEDHLSSSGWDDPTSESAQAAKIADAAFGRDHNSDVILLYTAPEGKTIDDPEFRDKIVESLNRLPREHPEQIAKVNGAYWITETGPGQPMLFGSKDKKYTFASIAIVGDNDTDMVRNFRAVKDVFYIDGVDVQVTGLQAVAGTLNDTMASDQKRMELLAIPAVAVLLFFIFGGLVAAGLPLVVGGLTIIGANGIIMALTKFTEVNSFVGGVVSMIGLGLAIDYGLFIVSRFREELAEGYDTRAAVRRSVMTAGRTVVFSATMIIASLGGMLLFPQGFLKSVAYGTIATVSLAALTAITILPAMLAILGPRVDMLGLKRFRKTKTAEEVENSFWGRSTQWVMKHPLKIAVPICVGLLLLIIPVKNLAFGGINERYLPPDNPTRVALENFYEVFPLRKTDPVQLVMVSEDSQAVGNVWRQANDAPGLTGDFSTPSRSVDDRNVYRIEATLEDSENANPTIDYLRSLDVPDNVEVYVGGQPAIQKDSIDALLDRMPLMIALVLFTTTVLMFLTFGSLVLPIKAALMSALGLGSTLGILTWIFVDGHGSGLLNFTPQPIMSPVLVLIIAVIYGLSTDYEVFLLSRMVEARSQGASTTEAVRAGTAHTGRIITAAALILLVVVGAFAFSDLVMMQYIAYGLIAALIIDATILRMWLVPATMKLLGDDCWWAPAWMKRIQEKIGLGEPILDDERPGGGEVVDLVKTTPITDPVTMQMPALPESKQRKSPRRPRTIEEIEAEAPTQRMDSLPPAPRPVLGPHDPTRPRASSLSGLPDPGESRAAKDPEPPAVPDVDPNPTQRFSPITGDAPGISLPAEHASGPKPPRRISDSGVPDEVSSEDSTPERPAGFSTPGAPDSPAGVSGFRLPEAETQEPGGSPASQGDSDARFRSGADSEFTLGGESGAGAHFRSSENSGVPLGNAAGPASGFAFPGAESARWSETESAGARDDSGADRRFLNGDADHGRSEAGDSRAADGFTLPGAAFGRRDDTDAAATEAPDSGASGDPGVPGGFRPFQADSPAPQSSPFDAGTGLIGANPDASEDESPESDLPLPRLPQRRPASPESFSRPDAPDASRDVFTAPGASGAPEGFRPFDPEADAPQGNPFGPGIGFTAPEAPGSALPRRGGAPTPPGGGYAVPGFEREATSPDRGPAHTSPAAPEDLWSAPGTEDSVSHGSPFGTAASADSPAGEDVSRSAGHGDVGFSPSDSEAARGVSQGREFSVPGFGQYVPSQGAPDPGSASGRDEQTRGPLDAPVNGSAAAPGFPTAYDAPGQGTSEEPRGEGDRPGAADGPAIDDRSRAADRPGAADDEAARREAALSESTRPLPASELAGPWRPPSSGDAEASPFGPAPTQTRPSANPPRIPVGRTEPPNTDQPRPQHIPAPPNPIRHAPGATPDTSRQTPADQAADARDTTPDDNRASIENWMAELRSSRRRPIDPDAGKHHSGDGRSVSVDELLRRNDDD</sequence>
<dbReference type="Pfam" id="PF03176">
    <property type="entry name" value="MMPL"/>
    <property type="match status" value="2"/>
</dbReference>
<comment type="similarity">
    <text evidence="2">Belongs to the resistance-nodulation-cell division (RND) (TC 2.A.6) family. MmpL subfamily.</text>
</comment>
<evidence type="ECO:0000256" key="4">
    <source>
        <dbReference type="ARBA" id="ARBA00022692"/>
    </source>
</evidence>
<dbReference type="InterPro" id="IPR004869">
    <property type="entry name" value="MMPL_dom"/>
</dbReference>
<evidence type="ECO:0000256" key="8">
    <source>
        <dbReference type="SAM" id="Phobius"/>
    </source>
</evidence>
<feature type="transmembrane region" description="Helical" evidence="8">
    <location>
        <begin position="580"/>
        <end position="603"/>
    </location>
</feature>
<comment type="caution">
    <text evidence="10">The sequence shown here is derived from an EMBL/GenBank/DDBJ whole genome shotgun (WGS) entry which is preliminary data.</text>
</comment>
<feature type="compositionally biased region" description="Basic and acidic residues" evidence="7">
    <location>
        <begin position="1464"/>
        <end position="1477"/>
    </location>
</feature>
<feature type="compositionally biased region" description="Basic and acidic residues" evidence="7">
    <location>
        <begin position="1437"/>
        <end position="1449"/>
    </location>
</feature>
<feature type="transmembrane region" description="Helical" evidence="8">
    <location>
        <begin position="244"/>
        <end position="264"/>
    </location>
</feature>
<feature type="transmembrane region" description="Helical" evidence="8">
    <location>
        <begin position="318"/>
        <end position="340"/>
    </location>
</feature>
<feature type="transmembrane region" description="Helical" evidence="8">
    <location>
        <begin position="553"/>
        <end position="573"/>
    </location>
</feature>
<feature type="domain" description="Membrane transport protein MMPL" evidence="9">
    <location>
        <begin position="45"/>
        <end position="378"/>
    </location>
</feature>
<dbReference type="Proteomes" id="UP000252586">
    <property type="component" value="Unassembled WGS sequence"/>
</dbReference>
<feature type="transmembrane region" description="Helical" evidence="8">
    <location>
        <begin position="380"/>
        <end position="399"/>
    </location>
</feature>
<evidence type="ECO:0000313" key="11">
    <source>
        <dbReference type="Proteomes" id="UP000252586"/>
    </source>
</evidence>
<feature type="compositionally biased region" description="Basic and acidic residues" evidence="7">
    <location>
        <begin position="805"/>
        <end position="814"/>
    </location>
</feature>
<feature type="transmembrane region" description="Helical" evidence="8">
    <location>
        <begin position="284"/>
        <end position="306"/>
    </location>
</feature>
<keyword evidence="6 8" id="KW-0472">Membrane</keyword>
<evidence type="ECO:0000256" key="3">
    <source>
        <dbReference type="ARBA" id="ARBA00022475"/>
    </source>
</evidence>
<protein>
    <submittedName>
        <fullName evidence="10">RND superfamily putative drug exporter</fullName>
    </submittedName>
</protein>
<dbReference type="Gene3D" id="1.20.1640.10">
    <property type="entry name" value="Multidrug efflux transporter AcrB transmembrane domain"/>
    <property type="match status" value="2"/>
</dbReference>
<dbReference type="PANTHER" id="PTHR33406">
    <property type="entry name" value="MEMBRANE PROTEIN MJ1562-RELATED"/>
    <property type="match status" value="1"/>
</dbReference>
<evidence type="ECO:0000256" key="1">
    <source>
        <dbReference type="ARBA" id="ARBA00004651"/>
    </source>
</evidence>
<evidence type="ECO:0000256" key="5">
    <source>
        <dbReference type="ARBA" id="ARBA00022989"/>
    </source>
</evidence>
<evidence type="ECO:0000256" key="7">
    <source>
        <dbReference type="SAM" id="MobiDB-lite"/>
    </source>
</evidence>
<feature type="compositionally biased region" description="Basic and acidic residues" evidence="7">
    <location>
        <begin position="965"/>
        <end position="1001"/>
    </location>
</feature>
<feature type="transmembrane region" description="Helical" evidence="8">
    <location>
        <begin position="639"/>
        <end position="657"/>
    </location>
</feature>
<feature type="compositionally biased region" description="Basic and acidic residues" evidence="7">
    <location>
        <begin position="1306"/>
        <end position="1316"/>
    </location>
</feature>
<feature type="region of interest" description="Disordered" evidence="7">
    <location>
        <begin position="734"/>
        <end position="1493"/>
    </location>
</feature>
<dbReference type="STRING" id="1210090.GCA_001613185_00791"/>
<dbReference type="GO" id="GO:0005886">
    <property type="term" value="C:plasma membrane"/>
    <property type="evidence" value="ECO:0007669"/>
    <property type="project" value="UniProtKB-SubCell"/>
</dbReference>
<feature type="transmembrane region" description="Helical" evidence="8">
    <location>
        <begin position="190"/>
        <end position="208"/>
    </location>
</feature>
<evidence type="ECO:0000313" key="10">
    <source>
        <dbReference type="EMBL" id="RBO91445.1"/>
    </source>
</evidence>
<dbReference type="SUPFAM" id="SSF82866">
    <property type="entry name" value="Multidrug efflux transporter AcrB transmembrane domain"/>
    <property type="match status" value="2"/>
</dbReference>